<feature type="compositionally biased region" description="Polar residues" evidence="1">
    <location>
        <begin position="72"/>
        <end position="81"/>
    </location>
</feature>
<dbReference type="OrthoDB" id="10664748at2759"/>
<feature type="non-terminal residue" evidence="2">
    <location>
        <position position="272"/>
    </location>
</feature>
<dbReference type="EMBL" id="KV907505">
    <property type="protein sequence ID" value="OOF93129.1"/>
    <property type="molecule type" value="Genomic_DNA"/>
</dbReference>
<accession>A0A1R3RF68</accession>
<sequence length="272" mass="29507">MSGVPATQQPSMEGHLMQDSAEQSGSPLYQLRSVKLSGKPIAVRLDGQDNNVKSSIPLRTPIIRPDHRFSPKSRTSTSTGADDQPKSYRLPRPETKYVSQPAFLQNSLGTSNFRSAGFDRSTWTLGNRPLTGPSRVGYAAGTNSLLRGKSTTDMNLFRTTSSFANISLHSNLPPKSIGDANFSRTTSGLAKISINSTLPRKRSLEDHEIVSAQHSIPQADHVVLSKFRCIKPNSFAHVASTTDSDLPPGSPMDIDTPEQKDPQPNVHTAFGV</sequence>
<evidence type="ECO:0000313" key="2">
    <source>
        <dbReference type="EMBL" id="OOF93129.1"/>
    </source>
</evidence>
<protein>
    <submittedName>
        <fullName evidence="2">Uncharacterized protein</fullName>
    </submittedName>
</protein>
<dbReference type="Proteomes" id="UP000188318">
    <property type="component" value="Unassembled WGS sequence"/>
</dbReference>
<proteinExistence type="predicted"/>
<name>A0A1R3RF68_ASPC5</name>
<feature type="region of interest" description="Disordered" evidence="1">
    <location>
        <begin position="1"/>
        <end position="30"/>
    </location>
</feature>
<feature type="compositionally biased region" description="Polar residues" evidence="1">
    <location>
        <begin position="1"/>
        <end position="11"/>
    </location>
</feature>
<organism evidence="2 3">
    <name type="scientific">Aspergillus carbonarius (strain ITEM 5010)</name>
    <dbReference type="NCBI Taxonomy" id="602072"/>
    <lineage>
        <taxon>Eukaryota</taxon>
        <taxon>Fungi</taxon>
        <taxon>Dikarya</taxon>
        <taxon>Ascomycota</taxon>
        <taxon>Pezizomycotina</taxon>
        <taxon>Eurotiomycetes</taxon>
        <taxon>Eurotiomycetidae</taxon>
        <taxon>Eurotiales</taxon>
        <taxon>Aspergillaceae</taxon>
        <taxon>Aspergillus</taxon>
        <taxon>Aspergillus subgen. Circumdati</taxon>
    </lineage>
</organism>
<feature type="region of interest" description="Disordered" evidence="1">
    <location>
        <begin position="238"/>
        <end position="272"/>
    </location>
</feature>
<dbReference type="VEuPathDB" id="FungiDB:ASPCADRAFT_209747"/>
<keyword evidence="3" id="KW-1185">Reference proteome</keyword>
<dbReference type="AlphaFoldDB" id="A0A1R3RF68"/>
<evidence type="ECO:0000256" key="1">
    <source>
        <dbReference type="SAM" id="MobiDB-lite"/>
    </source>
</evidence>
<feature type="compositionally biased region" description="Basic and acidic residues" evidence="1">
    <location>
        <begin position="83"/>
        <end position="92"/>
    </location>
</feature>
<evidence type="ECO:0000313" key="3">
    <source>
        <dbReference type="Proteomes" id="UP000188318"/>
    </source>
</evidence>
<gene>
    <name evidence="2" type="ORF">ASPCADRAFT_209747</name>
</gene>
<feature type="region of interest" description="Disordered" evidence="1">
    <location>
        <begin position="51"/>
        <end position="92"/>
    </location>
</feature>
<reference evidence="3" key="1">
    <citation type="journal article" date="2017" name="Genome Biol.">
        <title>Comparative genomics reveals high biological diversity and specific adaptations in the industrially and medically important fungal genus Aspergillus.</title>
        <authorList>
            <person name="de Vries R.P."/>
            <person name="Riley R."/>
            <person name="Wiebenga A."/>
            <person name="Aguilar-Osorio G."/>
            <person name="Amillis S."/>
            <person name="Uchima C.A."/>
            <person name="Anderluh G."/>
            <person name="Asadollahi M."/>
            <person name="Askin M."/>
            <person name="Barry K."/>
            <person name="Battaglia E."/>
            <person name="Bayram O."/>
            <person name="Benocci T."/>
            <person name="Braus-Stromeyer S.A."/>
            <person name="Caldana C."/>
            <person name="Canovas D."/>
            <person name="Cerqueira G.C."/>
            <person name="Chen F."/>
            <person name="Chen W."/>
            <person name="Choi C."/>
            <person name="Clum A."/>
            <person name="Dos Santos R.A."/>
            <person name="Damasio A.R."/>
            <person name="Diallinas G."/>
            <person name="Emri T."/>
            <person name="Fekete E."/>
            <person name="Flipphi M."/>
            <person name="Freyberg S."/>
            <person name="Gallo A."/>
            <person name="Gournas C."/>
            <person name="Habgood R."/>
            <person name="Hainaut M."/>
            <person name="Harispe M.L."/>
            <person name="Henrissat B."/>
            <person name="Hilden K.S."/>
            <person name="Hope R."/>
            <person name="Hossain A."/>
            <person name="Karabika E."/>
            <person name="Karaffa L."/>
            <person name="Karanyi Z."/>
            <person name="Krasevec N."/>
            <person name="Kuo A."/>
            <person name="Kusch H."/>
            <person name="LaButti K."/>
            <person name="Lagendijk E.L."/>
            <person name="Lapidus A."/>
            <person name="Levasseur A."/>
            <person name="Lindquist E."/>
            <person name="Lipzen A."/>
            <person name="Logrieco A.F."/>
            <person name="MacCabe A."/>
            <person name="Maekelae M.R."/>
            <person name="Malavazi I."/>
            <person name="Melin P."/>
            <person name="Meyer V."/>
            <person name="Mielnichuk N."/>
            <person name="Miskei M."/>
            <person name="Molnar A.P."/>
            <person name="Mule G."/>
            <person name="Ngan C.Y."/>
            <person name="Orejas M."/>
            <person name="Orosz E."/>
            <person name="Ouedraogo J.P."/>
            <person name="Overkamp K.M."/>
            <person name="Park H.-S."/>
            <person name="Perrone G."/>
            <person name="Piumi F."/>
            <person name="Punt P.J."/>
            <person name="Ram A.F."/>
            <person name="Ramon A."/>
            <person name="Rauscher S."/>
            <person name="Record E."/>
            <person name="Riano-Pachon D.M."/>
            <person name="Robert V."/>
            <person name="Roehrig J."/>
            <person name="Ruller R."/>
            <person name="Salamov A."/>
            <person name="Salih N.S."/>
            <person name="Samson R.A."/>
            <person name="Sandor E."/>
            <person name="Sanguinetti M."/>
            <person name="Schuetze T."/>
            <person name="Sepcic K."/>
            <person name="Shelest E."/>
            <person name="Sherlock G."/>
            <person name="Sophianopoulou V."/>
            <person name="Squina F.M."/>
            <person name="Sun H."/>
            <person name="Susca A."/>
            <person name="Todd R.B."/>
            <person name="Tsang A."/>
            <person name="Unkles S.E."/>
            <person name="van de Wiele N."/>
            <person name="van Rossen-Uffink D."/>
            <person name="Oliveira J.V."/>
            <person name="Vesth T.C."/>
            <person name="Visser J."/>
            <person name="Yu J.-H."/>
            <person name="Zhou M."/>
            <person name="Andersen M.R."/>
            <person name="Archer D.B."/>
            <person name="Baker S.E."/>
            <person name="Benoit I."/>
            <person name="Brakhage A.A."/>
            <person name="Braus G.H."/>
            <person name="Fischer R."/>
            <person name="Frisvad J.C."/>
            <person name="Goldman G.H."/>
            <person name="Houbraken J."/>
            <person name="Oakley B."/>
            <person name="Pocsi I."/>
            <person name="Scazzocchio C."/>
            <person name="Seiboth B."/>
            <person name="vanKuyk P.A."/>
            <person name="Wortman J."/>
            <person name="Dyer P.S."/>
            <person name="Grigoriev I.V."/>
        </authorList>
    </citation>
    <scope>NUCLEOTIDE SEQUENCE [LARGE SCALE GENOMIC DNA]</scope>
    <source>
        <strain evidence="3">ITEM 5010</strain>
    </source>
</reference>